<dbReference type="InterPro" id="IPR043502">
    <property type="entry name" value="DNA/RNA_pol_sf"/>
</dbReference>
<evidence type="ECO:0000313" key="3">
    <source>
        <dbReference type="Proteomes" id="UP001162164"/>
    </source>
</evidence>
<evidence type="ECO:0000313" key="2">
    <source>
        <dbReference type="EMBL" id="KAJ8977376.1"/>
    </source>
</evidence>
<dbReference type="PANTHER" id="PTHR47331">
    <property type="entry name" value="PHD-TYPE DOMAIN-CONTAINING PROTEIN"/>
    <property type="match status" value="1"/>
</dbReference>
<proteinExistence type="predicted"/>
<dbReference type="InterPro" id="IPR040676">
    <property type="entry name" value="DUF5641"/>
</dbReference>
<keyword evidence="3" id="KW-1185">Reference proteome</keyword>
<name>A0ABQ9JGR7_9CUCU</name>
<organism evidence="2 3">
    <name type="scientific">Molorchus minor</name>
    <dbReference type="NCBI Taxonomy" id="1323400"/>
    <lineage>
        <taxon>Eukaryota</taxon>
        <taxon>Metazoa</taxon>
        <taxon>Ecdysozoa</taxon>
        <taxon>Arthropoda</taxon>
        <taxon>Hexapoda</taxon>
        <taxon>Insecta</taxon>
        <taxon>Pterygota</taxon>
        <taxon>Neoptera</taxon>
        <taxon>Endopterygota</taxon>
        <taxon>Coleoptera</taxon>
        <taxon>Polyphaga</taxon>
        <taxon>Cucujiformia</taxon>
        <taxon>Chrysomeloidea</taxon>
        <taxon>Cerambycidae</taxon>
        <taxon>Lamiinae</taxon>
        <taxon>Monochamini</taxon>
        <taxon>Molorchus</taxon>
    </lineage>
</organism>
<reference evidence="2" key="1">
    <citation type="journal article" date="2023" name="Insect Mol. Biol.">
        <title>Genome sequencing provides insights into the evolution of gene families encoding plant cell wall-degrading enzymes in longhorned beetles.</title>
        <authorList>
            <person name="Shin N.R."/>
            <person name="Okamura Y."/>
            <person name="Kirsch R."/>
            <person name="Pauchet Y."/>
        </authorList>
    </citation>
    <scope>NUCLEOTIDE SEQUENCE</scope>
    <source>
        <strain evidence="2">MMC_N1</strain>
    </source>
</reference>
<sequence>MFLDFMSERVMVKEQDLQRILFRFNPSDELSHHQLNTVTYGTSSASFLAIRSLRQVAIDNVTTHPQASNVIQSSFYVDDLLSGSDPIEHAKEQIFDLIKILQPYGFNLRKFVANDNQILRDVSIDKSYSNQKIISDDETIKTLGLTWNSVQDTFRYSVNVTPSSRVAKRTILSITTQIFDLLGLVGPCIIRVKLILRELWQLGVDWDEGIPMELHRVWAQFADQISLINDIHIPRYISCPNPVTIELHCFNSTIVLSWMALQPNQLQTFVANRVSEIQQFSRSDQWHHVSSENKPADIISRGASAPQNLKSSLLWWHGPAFLMQDKISFNQGIDSNEQIPDLKKIISYDLSLIDKFSSFSRLQRVTAYCLRFITNLKSKDPNTRLLGTPSRQEMSNSLIVLCKLIWSTQYISTLQERSKWNKQFPNLTVGSIVLIKDENSAPLTWKTGSITEVNPGSDGVVRVVSMILRMWAELITLLVNVRW</sequence>
<dbReference type="Pfam" id="PF18701">
    <property type="entry name" value="DUF5641"/>
    <property type="match status" value="1"/>
</dbReference>
<dbReference type="Proteomes" id="UP001162164">
    <property type="component" value="Unassembled WGS sequence"/>
</dbReference>
<dbReference type="SUPFAM" id="SSF56672">
    <property type="entry name" value="DNA/RNA polymerases"/>
    <property type="match status" value="1"/>
</dbReference>
<dbReference type="Pfam" id="PF05380">
    <property type="entry name" value="Peptidase_A17"/>
    <property type="match status" value="1"/>
</dbReference>
<comment type="caution">
    <text evidence="2">The sequence shown here is derived from an EMBL/GenBank/DDBJ whole genome shotgun (WGS) entry which is preliminary data.</text>
</comment>
<feature type="domain" description="DUF5641" evidence="1">
    <location>
        <begin position="406"/>
        <end position="466"/>
    </location>
</feature>
<dbReference type="EMBL" id="JAPWTJ010000557">
    <property type="protein sequence ID" value="KAJ8977376.1"/>
    <property type="molecule type" value="Genomic_DNA"/>
</dbReference>
<protein>
    <recommendedName>
        <fullName evidence="1">DUF5641 domain-containing protein</fullName>
    </recommendedName>
</protein>
<accession>A0ABQ9JGR7</accession>
<gene>
    <name evidence="2" type="ORF">NQ317_007451</name>
</gene>
<dbReference type="InterPro" id="IPR008042">
    <property type="entry name" value="Retrotrans_Pao"/>
</dbReference>
<evidence type="ECO:0000259" key="1">
    <source>
        <dbReference type="Pfam" id="PF18701"/>
    </source>
</evidence>